<dbReference type="Pfam" id="PF01476">
    <property type="entry name" value="LysM"/>
    <property type="match status" value="1"/>
</dbReference>
<dbReference type="PROSITE" id="PS51782">
    <property type="entry name" value="LYSM"/>
    <property type="match status" value="1"/>
</dbReference>
<keyword evidence="4" id="KW-1185">Reference proteome</keyword>
<keyword evidence="1" id="KW-0812">Transmembrane</keyword>
<dbReference type="SUPFAM" id="SSF54106">
    <property type="entry name" value="LysM domain"/>
    <property type="match status" value="1"/>
</dbReference>
<dbReference type="InterPro" id="IPR018392">
    <property type="entry name" value="LysM"/>
</dbReference>
<evidence type="ECO:0000313" key="4">
    <source>
        <dbReference type="Proteomes" id="UP000271031"/>
    </source>
</evidence>
<evidence type="ECO:0000256" key="1">
    <source>
        <dbReference type="SAM" id="Phobius"/>
    </source>
</evidence>
<organism evidence="3 4">
    <name type="scientific">Brevibacillus fluminis</name>
    <dbReference type="NCBI Taxonomy" id="511487"/>
    <lineage>
        <taxon>Bacteria</taxon>
        <taxon>Bacillati</taxon>
        <taxon>Bacillota</taxon>
        <taxon>Bacilli</taxon>
        <taxon>Bacillales</taxon>
        <taxon>Paenibacillaceae</taxon>
        <taxon>Brevibacillus</taxon>
    </lineage>
</organism>
<dbReference type="EMBL" id="RHHQ01000004">
    <property type="protein sequence ID" value="RNB91744.1"/>
    <property type="molecule type" value="Genomic_DNA"/>
</dbReference>
<dbReference type="InterPro" id="IPR036779">
    <property type="entry name" value="LysM_dom_sf"/>
</dbReference>
<keyword evidence="1" id="KW-0472">Membrane</keyword>
<dbReference type="Gene3D" id="3.10.350.10">
    <property type="entry name" value="LysM domain"/>
    <property type="match status" value="1"/>
</dbReference>
<evidence type="ECO:0000259" key="2">
    <source>
        <dbReference type="PROSITE" id="PS51782"/>
    </source>
</evidence>
<dbReference type="OrthoDB" id="9801998at2"/>
<feature type="domain" description="LysM" evidence="2">
    <location>
        <begin position="61"/>
        <end position="112"/>
    </location>
</feature>
<sequence length="117" mass="13146">MVGYVYVPSHHLNKETTTKRSKLSITRGQALFILALIALFSYFLTSFVFASEEGTTSVPVKVITVQEGDSLWEIASAYRADTGLEINDLIDQIMALNEMKDVIIYEGQTLKIPTNWK</sequence>
<comment type="caution">
    <text evidence="3">The sequence shown here is derived from an EMBL/GenBank/DDBJ whole genome shotgun (WGS) entry which is preliminary data.</text>
</comment>
<name>A0A3M8DV00_9BACL</name>
<proteinExistence type="predicted"/>
<protein>
    <submittedName>
        <fullName evidence="3">LysM peptidoglycan-binding domain-containing protein</fullName>
    </submittedName>
</protein>
<accession>A0A3M8DV00</accession>
<dbReference type="RefSeq" id="WP_122916407.1">
    <property type="nucleotide sequence ID" value="NZ_RHHQ01000004.1"/>
</dbReference>
<keyword evidence="1" id="KW-1133">Transmembrane helix</keyword>
<reference evidence="3 4" key="1">
    <citation type="submission" date="2018-10" db="EMBL/GenBank/DDBJ databases">
        <title>Phylogenomics of Brevibacillus.</title>
        <authorList>
            <person name="Dunlap C."/>
        </authorList>
    </citation>
    <scope>NUCLEOTIDE SEQUENCE [LARGE SCALE GENOMIC DNA]</scope>
    <source>
        <strain evidence="3 4">JCM 15716</strain>
    </source>
</reference>
<evidence type="ECO:0000313" key="3">
    <source>
        <dbReference type="EMBL" id="RNB91744.1"/>
    </source>
</evidence>
<dbReference type="Proteomes" id="UP000271031">
    <property type="component" value="Unassembled WGS sequence"/>
</dbReference>
<dbReference type="CDD" id="cd00118">
    <property type="entry name" value="LysM"/>
    <property type="match status" value="1"/>
</dbReference>
<gene>
    <name evidence="3" type="ORF">EDM56_03050</name>
</gene>
<dbReference type="AlphaFoldDB" id="A0A3M8DV00"/>
<feature type="transmembrane region" description="Helical" evidence="1">
    <location>
        <begin position="30"/>
        <end position="50"/>
    </location>
</feature>
<dbReference type="SMART" id="SM00257">
    <property type="entry name" value="LysM"/>
    <property type="match status" value="1"/>
</dbReference>